<evidence type="ECO:0000313" key="4">
    <source>
        <dbReference type="Proteomes" id="UP000182259"/>
    </source>
</evidence>
<dbReference type="InterPro" id="IPR033194">
    <property type="entry name" value="MFAP1"/>
</dbReference>
<organism evidence="3 4">
    <name type="scientific">Sungouiella intermedia</name>
    <dbReference type="NCBI Taxonomy" id="45354"/>
    <lineage>
        <taxon>Eukaryota</taxon>
        <taxon>Fungi</taxon>
        <taxon>Dikarya</taxon>
        <taxon>Ascomycota</taxon>
        <taxon>Saccharomycotina</taxon>
        <taxon>Pichiomycetes</taxon>
        <taxon>Metschnikowiaceae</taxon>
        <taxon>Sungouiella</taxon>
    </lineage>
</organism>
<protein>
    <submittedName>
        <fullName evidence="3">CIC11C00000002855</fullName>
    </submittedName>
</protein>
<feature type="region of interest" description="Disordered" evidence="1">
    <location>
        <begin position="1"/>
        <end position="80"/>
    </location>
</feature>
<dbReference type="PANTHER" id="PTHR15327">
    <property type="entry name" value="MICROFIBRIL-ASSOCIATED PROTEIN"/>
    <property type="match status" value="1"/>
</dbReference>
<dbReference type="EMBL" id="LT635765">
    <property type="protein sequence ID" value="SGZ52155.1"/>
    <property type="molecule type" value="Genomic_DNA"/>
</dbReference>
<evidence type="ECO:0000259" key="2">
    <source>
        <dbReference type="Pfam" id="PF06991"/>
    </source>
</evidence>
<reference evidence="3 4" key="1">
    <citation type="submission" date="2016-10" db="EMBL/GenBank/DDBJ databases">
        <authorList>
            <person name="de Groot N.N."/>
        </authorList>
    </citation>
    <scope>NUCLEOTIDE SEQUENCE [LARGE SCALE GENOMIC DNA]</scope>
    <source>
        <strain evidence="3 4">PYCC 4715</strain>
    </source>
</reference>
<proteinExistence type="predicted"/>
<feature type="domain" description="Micro-fibrillar-associated protein 1 C-terminal" evidence="2">
    <location>
        <begin position="37"/>
        <end position="163"/>
    </location>
</feature>
<evidence type="ECO:0000313" key="3">
    <source>
        <dbReference type="EMBL" id="SGZ52155.1"/>
    </source>
</evidence>
<dbReference type="InterPro" id="IPR009730">
    <property type="entry name" value="MFAP1_C"/>
</dbReference>
<feature type="compositionally biased region" description="Basic and acidic residues" evidence="1">
    <location>
        <begin position="55"/>
        <end position="72"/>
    </location>
</feature>
<name>A0A1L0BLP7_9ASCO</name>
<dbReference type="Pfam" id="PF06991">
    <property type="entry name" value="MFAP1"/>
    <property type="match status" value="1"/>
</dbReference>
<dbReference type="Proteomes" id="UP000182259">
    <property type="component" value="Chromosome II"/>
</dbReference>
<dbReference type="AlphaFoldDB" id="A0A1L0BLP7"/>
<evidence type="ECO:0000256" key="1">
    <source>
        <dbReference type="SAM" id="MobiDB-lite"/>
    </source>
</evidence>
<gene>
    <name evidence="3" type="ORF">SAMEA4029009_CIC11G00000002855</name>
</gene>
<sequence length="179" mass="20484">MSSSEYSSESASDSDSGSSTSDSNSELLARPVFLKKSSTKTERKPSATSNVALARAEHHQNIDAKEVAKQDFDGVDDTDNIDPEKEYNLWKLREKDRKLRDHKKLEDIENEKEDALRRQMNRDEGASYEVEKVQAENSKTKKACLGSFYSSSIEENILKRDYRDIEDLGDHSRPTKYKR</sequence>
<accession>A0A1L0BLP7</accession>
<feature type="compositionally biased region" description="Low complexity" evidence="1">
    <location>
        <begin position="1"/>
        <end position="26"/>
    </location>
</feature>